<gene>
    <name evidence="4" type="ORF">L1857_30810</name>
</gene>
<feature type="DNA-binding region" description="H-T-H motif" evidence="2">
    <location>
        <begin position="43"/>
        <end position="62"/>
    </location>
</feature>
<dbReference type="RefSeq" id="WP_094006143.1">
    <property type="nucleotide sequence ID" value="NZ_CP091196.1"/>
</dbReference>
<protein>
    <submittedName>
        <fullName evidence="4">TetR/AcrR family transcriptional regulator</fullName>
    </submittedName>
</protein>
<accession>A0ABY4P3L1</accession>
<evidence type="ECO:0000259" key="3">
    <source>
        <dbReference type="PROSITE" id="PS50977"/>
    </source>
</evidence>
<reference evidence="4" key="1">
    <citation type="submission" date="2022-01" db="EMBL/GenBank/DDBJ databases">
        <title>PSI-footprinting approach for the identification of protein synthesis inhibitor producers.</title>
        <authorList>
            <person name="Handel F."/>
            <person name="Kulik A."/>
            <person name="Wex K.W."/>
            <person name="Berscheid A."/>
            <person name="Saur J.S."/>
            <person name="Winkler A."/>
            <person name="Wibberg D."/>
            <person name="Kalinowski J."/>
            <person name="Broetz-Oesterhelt H."/>
            <person name="Mast Y."/>
        </authorList>
    </citation>
    <scope>NUCLEOTIDE SEQUENCE</scope>
    <source>
        <strain evidence="4">KNN 49.3e</strain>
    </source>
</reference>
<sequence length="195" mass="20890">MTLAGNARMNRQRVSLHRAGITPELVLDEAVALTADKGLRGWRMRELADRLGVYPAVVYHHVGARGAITAAVVERIAGLVLVPPGGRGWRCCLADLAREIHSVLGRYPGVACEIALQTARNGPPPAIGVPLVVALEEAGIRSRAPEVARRAVRALCWQLAQQDELHQTIPAECLGRLWDQDVALILNGLAADLGG</sequence>
<dbReference type="SUPFAM" id="SSF46689">
    <property type="entry name" value="Homeodomain-like"/>
    <property type="match status" value="1"/>
</dbReference>
<dbReference type="Proteomes" id="UP000830158">
    <property type="component" value="Chromosome"/>
</dbReference>
<evidence type="ECO:0000313" key="5">
    <source>
        <dbReference type="Proteomes" id="UP000830158"/>
    </source>
</evidence>
<organism evidence="4 5">
    <name type="scientific">Amycolatopsis thermalba</name>
    <dbReference type="NCBI Taxonomy" id="944492"/>
    <lineage>
        <taxon>Bacteria</taxon>
        <taxon>Bacillati</taxon>
        <taxon>Actinomycetota</taxon>
        <taxon>Actinomycetes</taxon>
        <taxon>Pseudonocardiales</taxon>
        <taxon>Pseudonocardiaceae</taxon>
        <taxon>Amycolatopsis</taxon>
    </lineage>
</organism>
<name>A0ABY4P3L1_9PSEU</name>
<keyword evidence="5" id="KW-1185">Reference proteome</keyword>
<dbReference type="InterPro" id="IPR001647">
    <property type="entry name" value="HTH_TetR"/>
</dbReference>
<dbReference type="Gene3D" id="1.10.357.10">
    <property type="entry name" value="Tetracycline Repressor, domain 2"/>
    <property type="match status" value="1"/>
</dbReference>
<proteinExistence type="predicted"/>
<dbReference type="InterPro" id="IPR009057">
    <property type="entry name" value="Homeodomain-like_sf"/>
</dbReference>
<evidence type="ECO:0000256" key="2">
    <source>
        <dbReference type="PROSITE-ProRule" id="PRU00335"/>
    </source>
</evidence>
<evidence type="ECO:0000256" key="1">
    <source>
        <dbReference type="ARBA" id="ARBA00023125"/>
    </source>
</evidence>
<dbReference type="Pfam" id="PF00440">
    <property type="entry name" value="TetR_N"/>
    <property type="match status" value="1"/>
</dbReference>
<keyword evidence="1 2" id="KW-0238">DNA-binding</keyword>
<feature type="domain" description="HTH tetR-type" evidence="3">
    <location>
        <begin position="20"/>
        <end position="80"/>
    </location>
</feature>
<dbReference type="EMBL" id="CP091196">
    <property type="protein sequence ID" value="UQS26879.1"/>
    <property type="molecule type" value="Genomic_DNA"/>
</dbReference>
<dbReference type="SUPFAM" id="SSF48498">
    <property type="entry name" value="Tetracyclin repressor-like, C-terminal domain"/>
    <property type="match status" value="1"/>
</dbReference>
<evidence type="ECO:0000313" key="4">
    <source>
        <dbReference type="EMBL" id="UQS26879.1"/>
    </source>
</evidence>
<dbReference type="InterPro" id="IPR036271">
    <property type="entry name" value="Tet_transcr_reg_TetR-rel_C_sf"/>
</dbReference>
<dbReference type="PROSITE" id="PS50977">
    <property type="entry name" value="HTH_TETR_2"/>
    <property type="match status" value="1"/>
</dbReference>